<feature type="chain" id="PRO_5040754050" evidence="1">
    <location>
        <begin position="21"/>
        <end position="412"/>
    </location>
</feature>
<evidence type="ECO:0000313" key="2">
    <source>
        <dbReference type="EMBL" id="KAJ4150085.1"/>
    </source>
</evidence>
<keyword evidence="1" id="KW-0732">Signal</keyword>
<dbReference type="GeneID" id="80898010"/>
<protein>
    <submittedName>
        <fullName evidence="2">Uncharacterized protein</fullName>
    </submittedName>
</protein>
<reference evidence="2" key="1">
    <citation type="journal article" date="2023" name="Access Microbiol">
        <title>De-novo genome assembly for Akanthomyces muscarius, a biocontrol agent of insect agricultural pests.</title>
        <authorList>
            <person name="Erdos Z."/>
            <person name="Studholme D.J."/>
            <person name="Raymond B."/>
            <person name="Sharma M."/>
        </authorList>
    </citation>
    <scope>NUCLEOTIDE SEQUENCE</scope>
    <source>
        <strain evidence="2">Ve6</strain>
    </source>
</reference>
<dbReference type="Proteomes" id="UP001144673">
    <property type="component" value="Chromosome 4"/>
</dbReference>
<feature type="signal peptide" evidence="1">
    <location>
        <begin position="1"/>
        <end position="20"/>
    </location>
</feature>
<comment type="caution">
    <text evidence="2">The sequence shown here is derived from an EMBL/GenBank/DDBJ whole genome shotgun (WGS) entry which is preliminary data.</text>
</comment>
<accession>A0A9W8Q8L2</accession>
<organism evidence="2 3">
    <name type="scientific">Akanthomyces muscarius</name>
    <name type="common">Entomopathogenic fungus</name>
    <name type="synonym">Lecanicillium muscarium</name>
    <dbReference type="NCBI Taxonomy" id="2231603"/>
    <lineage>
        <taxon>Eukaryota</taxon>
        <taxon>Fungi</taxon>
        <taxon>Dikarya</taxon>
        <taxon>Ascomycota</taxon>
        <taxon>Pezizomycotina</taxon>
        <taxon>Sordariomycetes</taxon>
        <taxon>Hypocreomycetidae</taxon>
        <taxon>Hypocreales</taxon>
        <taxon>Cordycipitaceae</taxon>
        <taxon>Akanthomyces</taxon>
    </lineage>
</organism>
<sequence length="412" mass="47752">MTNRMFLATALTVAHRTILSTTTTYLNIWNTNLWTKSEVTPNKSRLCERLLLRFDHVSQSEKAIYACITTAGSVTAMCNAHLYLRSKARVRYGKMQACSIFPTDSDLYYIFDDYGRLDRRFCGRGTQRGSGVWGSELDYDEILLIKSLDIRSSVQATEKRLLMARMLTAVVLEFAREQQRKFFAIVASPEDDERAWEEDIYYRRPLPQDQEFCALGSRFWQLHRFRRIGLSPFLAFTDDINHPSRALIDDFRLPRKRAASALVQDWMSEVESLLSGRALDFEILLIGFTEDVPTPSWTWVDSKGMTILHHAARSAKVYAVDYFMRAFPPLIEMRDIFNRTPLDALLNEREVETIVCTFEEDIRFPDWKYVTCIGLLSGTEIYQPLSLEDFDNPTDTMAIMKTMDAKYPRIMT</sequence>
<dbReference type="KEGG" id="amus:LMH87_010851"/>
<dbReference type="AlphaFoldDB" id="A0A9W8Q8L2"/>
<dbReference type="EMBL" id="JAJHUN010000009">
    <property type="protein sequence ID" value="KAJ4150085.1"/>
    <property type="molecule type" value="Genomic_DNA"/>
</dbReference>
<name>A0A9W8Q8L2_AKAMU</name>
<dbReference type="RefSeq" id="XP_056051799.1">
    <property type="nucleotide sequence ID" value="XM_056199896.1"/>
</dbReference>
<evidence type="ECO:0000313" key="3">
    <source>
        <dbReference type="Proteomes" id="UP001144673"/>
    </source>
</evidence>
<gene>
    <name evidence="2" type="ORF">LMH87_010851</name>
</gene>
<proteinExistence type="predicted"/>
<keyword evidence="3" id="KW-1185">Reference proteome</keyword>
<evidence type="ECO:0000256" key="1">
    <source>
        <dbReference type="SAM" id="SignalP"/>
    </source>
</evidence>